<dbReference type="PROSITE" id="PS00409">
    <property type="entry name" value="PROKAR_NTER_METHYL"/>
    <property type="match status" value="1"/>
</dbReference>
<keyword evidence="14" id="KW-1185">Reference proteome</keyword>
<comment type="caution">
    <text evidence="13">The sequence shown here is derived from an EMBL/GenBank/DDBJ whole genome shotgun (WGS) entry which is preliminary data.</text>
</comment>
<evidence type="ECO:0000256" key="6">
    <source>
        <dbReference type="ARBA" id="ARBA00022692"/>
    </source>
</evidence>
<feature type="transmembrane region" description="Helical" evidence="11">
    <location>
        <begin position="12"/>
        <end position="33"/>
    </location>
</feature>
<reference evidence="13 14" key="1">
    <citation type="submission" date="2015-05" db="EMBL/GenBank/DDBJ databases">
        <title>Genome sequencing and analysis of members of genus Stenotrophomonas.</title>
        <authorList>
            <person name="Patil P.P."/>
            <person name="Midha S."/>
            <person name="Patil P.B."/>
        </authorList>
    </citation>
    <scope>NUCLEOTIDE SEQUENCE [LARGE SCALE GENOMIC DNA]</scope>
    <source>
        <strain evidence="13 14">DSM 12575</strain>
    </source>
</reference>
<protein>
    <recommendedName>
        <fullName evidence="2">Type II secretion system protein H</fullName>
    </recommendedName>
    <alternativeName>
        <fullName evidence="10">General secretion pathway protein H</fullName>
    </alternativeName>
</protein>
<evidence type="ECO:0000256" key="9">
    <source>
        <dbReference type="ARBA" id="ARBA00025772"/>
    </source>
</evidence>
<dbReference type="Proteomes" id="UP000050902">
    <property type="component" value="Unassembled WGS sequence"/>
</dbReference>
<evidence type="ECO:0000256" key="2">
    <source>
        <dbReference type="ARBA" id="ARBA00021549"/>
    </source>
</evidence>
<keyword evidence="6 11" id="KW-0812">Transmembrane</keyword>
<dbReference type="InterPro" id="IPR022346">
    <property type="entry name" value="T2SS_GspH"/>
</dbReference>
<evidence type="ECO:0000313" key="14">
    <source>
        <dbReference type="Proteomes" id="UP000050902"/>
    </source>
</evidence>
<evidence type="ECO:0000256" key="4">
    <source>
        <dbReference type="ARBA" id="ARBA00022481"/>
    </source>
</evidence>
<keyword evidence="8 11" id="KW-0472">Membrane</keyword>
<dbReference type="InterPro" id="IPR045584">
    <property type="entry name" value="Pilin-like"/>
</dbReference>
<evidence type="ECO:0000259" key="12">
    <source>
        <dbReference type="Pfam" id="PF12019"/>
    </source>
</evidence>
<evidence type="ECO:0000256" key="7">
    <source>
        <dbReference type="ARBA" id="ARBA00022989"/>
    </source>
</evidence>
<evidence type="ECO:0000313" key="13">
    <source>
        <dbReference type="EMBL" id="KRG55525.1"/>
    </source>
</evidence>
<dbReference type="Gene3D" id="3.55.40.10">
    <property type="entry name" value="minor pseudopilin epsh domain"/>
    <property type="match status" value="1"/>
</dbReference>
<evidence type="ECO:0000256" key="8">
    <source>
        <dbReference type="ARBA" id="ARBA00023136"/>
    </source>
</evidence>
<evidence type="ECO:0000256" key="10">
    <source>
        <dbReference type="ARBA" id="ARBA00030775"/>
    </source>
</evidence>
<dbReference type="InterPro" id="IPR012902">
    <property type="entry name" value="N_methyl_site"/>
</dbReference>
<comment type="subcellular location">
    <subcellularLocation>
        <location evidence="1">Cell inner membrane</location>
        <topology evidence="1">Single-pass membrane protein</topology>
    </subcellularLocation>
</comment>
<keyword evidence="4" id="KW-0488">Methylation</keyword>
<proteinExistence type="inferred from homology"/>
<feature type="domain" description="General secretion pathway GspH" evidence="12">
    <location>
        <begin position="48"/>
        <end position="166"/>
    </location>
</feature>
<evidence type="ECO:0000256" key="11">
    <source>
        <dbReference type="SAM" id="Phobius"/>
    </source>
</evidence>
<dbReference type="EMBL" id="LDJG01000023">
    <property type="protein sequence ID" value="KRG55525.1"/>
    <property type="molecule type" value="Genomic_DNA"/>
</dbReference>
<keyword evidence="7 11" id="KW-1133">Transmembrane helix</keyword>
<name>A0ABR5NHS3_9GAMM</name>
<dbReference type="SUPFAM" id="SSF54523">
    <property type="entry name" value="Pili subunits"/>
    <property type="match status" value="1"/>
</dbReference>
<keyword evidence="3" id="KW-1003">Cell membrane</keyword>
<accession>A0ABR5NHS3</accession>
<gene>
    <name evidence="13" type="ORF">ABB22_13800</name>
</gene>
<evidence type="ECO:0000256" key="5">
    <source>
        <dbReference type="ARBA" id="ARBA00022519"/>
    </source>
</evidence>
<evidence type="ECO:0000256" key="3">
    <source>
        <dbReference type="ARBA" id="ARBA00022475"/>
    </source>
</evidence>
<keyword evidence="5" id="KW-0997">Cell inner membrane</keyword>
<sequence>MARTLPADKPSGISLIELLAGIGILAIVAAVAAPSMAGLIERQRAISASNALVAHLSAARLTAITHSSHTVLCPSTDGATCNAGTDWSGGLLLFLDRDGNRRPDRPKDIVRADNTSVSRHLRLTSSAGRQQARYLPDGRSAGSNLTISICNMRGELLGSVIVNNTGRIRSTRPVHPTSCPM</sequence>
<organism evidence="13 14">
    <name type="scientific">Stenotrophomonas nitritireducens</name>
    <dbReference type="NCBI Taxonomy" id="83617"/>
    <lineage>
        <taxon>Bacteria</taxon>
        <taxon>Pseudomonadati</taxon>
        <taxon>Pseudomonadota</taxon>
        <taxon>Gammaproteobacteria</taxon>
        <taxon>Lysobacterales</taxon>
        <taxon>Lysobacteraceae</taxon>
        <taxon>Stenotrophomonas</taxon>
    </lineage>
</organism>
<evidence type="ECO:0000256" key="1">
    <source>
        <dbReference type="ARBA" id="ARBA00004377"/>
    </source>
</evidence>
<dbReference type="Pfam" id="PF12019">
    <property type="entry name" value="GspH"/>
    <property type="match status" value="1"/>
</dbReference>
<comment type="similarity">
    <text evidence="9">Belongs to the GSP H family.</text>
</comment>